<dbReference type="Gene3D" id="3.40.50.1110">
    <property type="entry name" value="SGNH hydrolase"/>
    <property type="match status" value="1"/>
</dbReference>
<dbReference type="SUPFAM" id="SSF52266">
    <property type="entry name" value="SGNH hydrolase"/>
    <property type="match status" value="1"/>
</dbReference>
<dbReference type="Pfam" id="PF04311">
    <property type="entry name" value="DUF459"/>
    <property type="match status" value="1"/>
</dbReference>
<name>A0A3B0TNP7_9ZZZZ</name>
<dbReference type="InterPro" id="IPR051532">
    <property type="entry name" value="Ester_Hydrolysis_Enzymes"/>
</dbReference>
<dbReference type="InterPro" id="IPR007407">
    <property type="entry name" value="DUF459"/>
</dbReference>
<dbReference type="PANTHER" id="PTHR30383">
    <property type="entry name" value="THIOESTERASE 1/PROTEASE 1/LYSOPHOSPHOLIPASE L1"/>
    <property type="match status" value="1"/>
</dbReference>
<protein>
    <submittedName>
        <fullName evidence="1">Uncharacterized protein</fullName>
    </submittedName>
</protein>
<dbReference type="InterPro" id="IPR036514">
    <property type="entry name" value="SGNH_hydro_sf"/>
</dbReference>
<reference evidence="1" key="1">
    <citation type="submission" date="2018-06" db="EMBL/GenBank/DDBJ databases">
        <authorList>
            <person name="Zhirakovskaya E."/>
        </authorList>
    </citation>
    <scope>NUCLEOTIDE SEQUENCE</scope>
</reference>
<sequence>MKNKILRFPELLLVFLLVFALVPTSAVAQSEIGPNGVEVAQQRNLFDLLFGPRETPAPTRVRRTPAPAPHVDTPRVVVPTPSIVQIPNAVEKVEGATRLAVFGDSLAIDLAKAFQREFAEDENLIVVGRGVGSSGFVRDDFYDWEAALAEEIAADNFDLAVMIIGINDRQQIGQARPLSDEWKILYRQRVDSFLQQLRTAGKPVVWVGLPPMRGASFSSQISEISSIHRLAAIAAGVEFVDIYERFSGEDGKYSLRGPNLNGEVEVMRKNDGIHFSAAGSDKLVFYINQAMRGFYRGGLGSVAIAVADPLEGTDSLSMVRPPFQGNGQFRLLQVAGAVVQLTGEPTRANELVLAPTTGARPDMVDIEMLMEAPAGRADAFGQGIILGEIVPSEIIPNEIVSVADENETAPTSQ</sequence>
<dbReference type="EMBL" id="UOEQ01000267">
    <property type="protein sequence ID" value="VAW20331.1"/>
    <property type="molecule type" value="Genomic_DNA"/>
</dbReference>
<gene>
    <name evidence="1" type="ORF">MNBD_ALPHA11-1125</name>
</gene>
<dbReference type="AlphaFoldDB" id="A0A3B0TNP7"/>
<proteinExistence type="predicted"/>
<organism evidence="1">
    <name type="scientific">hydrothermal vent metagenome</name>
    <dbReference type="NCBI Taxonomy" id="652676"/>
    <lineage>
        <taxon>unclassified sequences</taxon>
        <taxon>metagenomes</taxon>
        <taxon>ecological metagenomes</taxon>
    </lineage>
</organism>
<accession>A0A3B0TNP7</accession>
<evidence type="ECO:0000313" key="1">
    <source>
        <dbReference type="EMBL" id="VAW20331.1"/>
    </source>
</evidence>